<dbReference type="GO" id="GO:0006002">
    <property type="term" value="P:fructose 6-phosphate metabolic process"/>
    <property type="evidence" value="ECO:0007669"/>
    <property type="project" value="TreeGrafter"/>
</dbReference>
<dbReference type="InterPro" id="IPR035466">
    <property type="entry name" value="GlmS/AgaS_SIS"/>
</dbReference>
<dbReference type="InterPro" id="IPR001347">
    <property type="entry name" value="SIS_dom"/>
</dbReference>
<dbReference type="PANTHER" id="PTHR10937:SF0">
    <property type="entry name" value="GLUTAMINE--FRUCTOSE-6-PHOSPHATE TRANSAMINASE (ISOMERIZING)"/>
    <property type="match status" value="1"/>
</dbReference>
<evidence type="ECO:0000256" key="2">
    <source>
        <dbReference type="ARBA" id="ARBA00012916"/>
    </source>
</evidence>
<protein>
    <recommendedName>
        <fullName evidence="2">glutamine--fructose-6-phosphate transaminase (isomerizing)</fullName>
        <ecNumber evidence="2">2.6.1.16</ecNumber>
    </recommendedName>
</protein>
<dbReference type="InterPro" id="IPR047084">
    <property type="entry name" value="GFAT_N"/>
</dbReference>
<dbReference type="Pfam" id="PF13522">
    <property type="entry name" value="GATase_6"/>
    <property type="match status" value="1"/>
</dbReference>
<evidence type="ECO:0000313" key="9">
    <source>
        <dbReference type="EMBL" id="QHT90889.1"/>
    </source>
</evidence>
<comment type="catalytic activity">
    <reaction evidence="1">
        <text>D-fructose 6-phosphate + L-glutamine = D-glucosamine 6-phosphate + L-glutamate</text>
        <dbReference type="Rhea" id="RHEA:13237"/>
        <dbReference type="ChEBI" id="CHEBI:29985"/>
        <dbReference type="ChEBI" id="CHEBI:58359"/>
        <dbReference type="ChEBI" id="CHEBI:58725"/>
        <dbReference type="ChEBI" id="CHEBI:61527"/>
        <dbReference type="EC" id="2.6.1.16"/>
    </reaction>
</comment>
<dbReference type="Gene3D" id="3.40.50.10490">
    <property type="entry name" value="Glucose-6-phosphate isomerase like protein, domain 1"/>
    <property type="match status" value="2"/>
</dbReference>
<dbReference type="NCBIfam" id="NF001484">
    <property type="entry name" value="PRK00331.1"/>
    <property type="match status" value="1"/>
</dbReference>
<feature type="domain" description="SIS" evidence="8">
    <location>
        <begin position="472"/>
        <end position="610"/>
    </location>
</feature>
<keyword evidence="3" id="KW-0032">Aminotransferase</keyword>
<dbReference type="InterPro" id="IPR017932">
    <property type="entry name" value="GATase_2_dom"/>
</dbReference>
<name>A0A6C0IDP1_9ZZZZ</name>
<dbReference type="Gene3D" id="3.60.20.10">
    <property type="entry name" value="Glutamine Phosphoribosylpyrophosphate, subunit 1, domain 1"/>
    <property type="match status" value="1"/>
</dbReference>
<dbReference type="CDD" id="cd05009">
    <property type="entry name" value="SIS_GlmS_GlmD_2"/>
    <property type="match status" value="1"/>
</dbReference>
<dbReference type="SUPFAM" id="SSF53697">
    <property type="entry name" value="SIS domain"/>
    <property type="match status" value="1"/>
</dbReference>
<evidence type="ECO:0000259" key="8">
    <source>
        <dbReference type="PROSITE" id="PS51464"/>
    </source>
</evidence>
<dbReference type="CDD" id="cd05008">
    <property type="entry name" value="SIS_GlmS_GlmD_1"/>
    <property type="match status" value="1"/>
</dbReference>
<dbReference type="SUPFAM" id="SSF56235">
    <property type="entry name" value="N-terminal nucleophile aminohydrolases (Ntn hydrolases)"/>
    <property type="match status" value="1"/>
</dbReference>
<dbReference type="InterPro" id="IPR029055">
    <property type="entry name" value="Ntn_hydrolases_N"/>
</dbReference>
<dbReference type="InterPro" id="IPR005855">
    <property type="entry name" value="GFAT"/>
</dbReference>
<dbReference type="EMBL" id="MN740161">
    <property type="protein sequence ID" value="QHT90889.1"/>
    <property type="molecule type" value="Genomic_DNA"/>
</dbReference>
<dbReference type="InterPro" id="IPR035490">
    <property type="entry name" value="GlmS/FrlB_SIS"/>
</dbReference>
<proteinExistence type="predicted"/>
<dbReference type="GO" id="GO:0006487">
    <property type="term" value="P:protein N-linked glycosylation"/>
    <property type="evidence" value="ECO:0007669"/>
    <property type="project" value="TreeGrafter"/>
</dbReference>
<evidence type="ECO:0000256" key="3">
    <source>
        <dbReference type="ARBA" id="ARBA00022576"/>
    </source>
</evidence>
<dbReference type="CDD" id="cd00714">
    <property type="entry name" value="GFAT"/>
    <property type="match status" value="1"/>
</dbReference>
<dbReference type="AlphaFoldDB" id="A0A6C0IDP1"/>
<reference evidence="9" key="1">
    <citation type="journal article" date="2020" name="Nature">
        <title>Giant virus diversity and host interactions through global metagenomics.</title>
        <authorList>
            <person name="Schulz F."/>
            <person name="Roux S."/>
            <person name="Paez-Espino D."/>
            <person name="Jungbluth S."/>
            <person name="Walsh D.A."/>
            <person name="Denef V.J."/>
            <person name="McMahon K.D."/>
            <person name="Konstantinidis K.T."/>
            <person name="Eloe-Fadrosh E.A."/>
            <person name="Kyrpides N.C."/>
            <person name="Woyke T."/>
        </authorList>
    </citation>
    <scope>NUCLEOTIDE SEQUENCE</scope>
    <source>
        <strain evidence="9">GVMAG-M-3300023184-72</strain>
    </source>
</reference>
<feature type="domain" description="SIS" evidence="8">
    <location>
        <begin position="299"/>
        <end position="439"/>
    </location>
</feature>
<dbReference type="PROSITE" id="PS51278">
    <property type="entry name" value="GATASE_TYPE_2"/>
    <property type="match status" value="1"/>
</dbReference>
<dbReference type="NCBIfam" id="TIGR01135">
    <property type="entry name" value="glmS"/>
    <property type="match status" value="1"/>
</dbReference>
<sequence>MCGIYGLVLSKNENIYELIINGLIQLQNRGYDSSGLAVLNNNKNTFEVIKYASTDNVNSLDKLHLITIPKKDEEHSLIGMGHNRWATHGVKDDINAHPHLSNNKNFVIVHNGIIENYSKIKGELIEKGYYFISQTDTEVIVNLIEYNYTIYNDTFEAIKKTIDVLEGTYGLIIQSINDKNKLYCVRNGSPLLIGQNEDKVIITSEQSGFCNMVKNYITLHNDDICVIEKKENNTILINTSNTYLKKKVSSVVTELSSYPFNHWTLKEINEQSNTVLNAINKGGRIKNHSEVKLGGLEQNVDILEEISNIIILGCGSSYFAGLYGMHYFKQICNFNTVQVFDGADFNEVDIPKLGNTGIILISQSGETKDLHRCISIAKNNSITTIGIINVVDSLIAREVDCGIYCNAGKEVGVASTKAFTSQVVCLNLLSIWFAQIHNISEKKRITMIRDLHNLSNDIKNTIESCEIETQKIAKNFKETNMFLIGKGSDEYIAKEGSLKIKEISYIHSEGYSSSSLKHGPFALLDEHFPVIIINLDQLHKTKTLNCYQEVASRKSPIIFITNDISISKDIDCEILFVPENKTFASLLGIIPIQLLAYYLSIERGINPDKPKNLAKVVTVE</sequence>
<dbReference type="InterPro" id="IPR046348">
    <property type="entry name" value="SIS_dom_sf"/>
</dbReference>
<keyword evidence="4" id="KW-0808">Transferase</keyword>
<dbReference type="EC" id="2.6.1.16" evidence="2"/>
<dbReference type="FunFam" id="3.40.50.10490:FF:000036">
    <property type="entry name" value="Glutamine-fructose-6-phosphate transaminase (Isomerizing), variant"/>
    <property type="match status" value="1"/>
</dbReference>
<evidence type="ECO:0000259" key="7">
    <source>
        <dbReference type="PROSITE" id="PS51278"/>
    </source>
</evidence>
<dbReference type="GO" id="GO:0097367">
    <property type="term" value="F:carbohydrate derivative binding"/>
    <property type="evidence" value="ECO:0007669"/>
    <property type="project" value="InterPro"/>
</dbReference>
<dbReference type="PANTHER" id="PTHR10937">
    <property type="entry name" value="GLUCOSAMINE--FRUCTOSE-6-PHOSPHATE AMINOTRANSFERASE, ISOMERIZING"/>
    <property type="match status" value="1"/>
</dbReference>
<keyword evidence="5" id="KW-0677">Repeat</keyword>
<dbReference type="GO" id="GO:0006047">
    <property type="term" value="P:UDP-N-acetylglucosamine metabolic process"/>
    <property type="evidence" value="ECO:0007669"/>
    <property type="project" value="TreeGrafter"/>
</dbReference>
<dbReference type="GO" id="GO:0004360">
    <property type="term" value="F:glutamine-fructose-6-phosphate transaminase (isomerizing) activity"/>
    <property type="evidence" value="ECO:0007669"/>
    <property type="project" value="UniProtKB-EC"/>
</dbReference>
<evidence type="ECO:0000256" key="6">
    <source>
        <dbReference type="ARBA" id="ARBA00022962"/>
    </source>
</evidence>
<dbReference type="Pfam" id="PF01380">
    <property type="entry name" value="SIS"/>
    <property type="match status" value="2"/>
</dbReference>
<keyword evidence="6" id="KW-0315">Glutamine amidotransferase</keyword>
<evidence type="ECO:0000256" key="4">
    <source>
        <dbReference type="ARBA" id="ARBA00022679"/>
    </source>
</evidence>
<organism evidence="9">
    <name type="scientific">viral metagenome</name>
    <dbReference type="NCBI Taxonomy" id="1070528"/>
    <lineage>
        <taxon>unclassified sequences</taxon>
        <taxon>metagenomes</taxon>
        <taxon>organismal metagenomes</taxon>
    </lineage>
</organism>
<accession>A0A6C0IDP1</accession>
<dbReference type="PROSITE" id="PS51464">
    <property type="entry name" value="SIS"/>
    <property type="match status" value="2"/>
</dbReference>
<evidence type="ECO:0000256" key="5">
    <source>
        <dbReference type="ARBA" id="ARBA00022737"/>
    </source>
</evidence>
<evidence type="ECO:0000256" key="1">
    <source>
        <dbReference type="ARBA" id="ARBA00001031"/>
    </source>
</evidence>
<feature type="domain" description="Glutamine amidotransferase type-2" evidence="7">
    <location>
        <begin position="2"/>
        <end position="230"/>
    </location>
</feature>